<dbReference type="SUPFAM" id="SSF48150">
    <property type="entry name" value="DNA-glycosylase"/>
    <property type="match status" value="1"/>
</dbReference>
<gene>
    <name evidence="3" type="ORF">JOF48_002001</name>
</gene>
<dbReference type="PANTHER" id="PTHR43003:SF6">
    <property type="entry name" value="DNA GLYCOSYLASE"/>
    <property type="match status" value="1"/>
</dbReference>
<protein>
    <submittedName>
        <fullName evidence="3">3-methyladenine DNA glycosylase/8-oxoguanine DNA glycosylase</fullName>
    </submittedName>
</protein>
<dbReference type="InterPro" id="IPR051912">
    <property type="entry name" value="Alkylbase_DNA_Glycosylase/TA"/>
</dbReference>
<dbReference type="Gene3D" id="1.10.340.30">
    <property type="entry name" value="Hypothetical protein, domain 2"/>
    <property type="match status" value="1"/>
</dbReference>
<sequence>MTAAALTAPAAVWDARGPYSLPQTLGILARGPGDTTIRLSPGAAWLAFNTPAGPATLGITQRGAELHARVWGPGADHALVGAPALLGIEDDWSHFDSPAFAASLPHRIREARRRNPAVRLPSTGRVVDALVPAILEQKVTAIEAQRGYATLLRKFGTRAPGTGAHPTMPEDLRVAPTPEQWAAIPSWEWHRAGVGPQRSATVQRMLRSASGLERLGQLPADEAGRKMQSIPGIGVWTAAEVTQRTHGDADQVAVGDYHLAAYVGWALAGRPVDDAGMLELLEPWRGHRQRVVRMLQLSGFRKPSFGPRMTIQDHRGH</sequence>
<comment type="caution">
    <text evidence="3">The sequence shown here is derived from an EMBL/GenBank/DDBJ whole genome shotgun (WGS) entry which is preliminary data.</text>
</comment>
<evidence type="ECO:0000313" key="4">
    <source>
        <dbReference type="Proteomes" id="UP000711614"/>
    </source>
</evidence>
<keyword evidence="2" id="KW-0234">DNA repair</keyword>
<evidence type="ECO:0000313" key="3">
    <source>
        <dbReference type="EMBL" id="MBP2413202.1"/>
    </source>
</evidence>
<dbReference type="PANTHER" id="PTHR43003">
    <property type="entry name" value="DNA-3-METHYLADENINE GLYCOSYLASE"/>
    <property type="match status" value="1"/>
</dbReference>
<dbReference type="EMBL" id="JAGIOI010000001">
    <property type="protein sequence ID" value="MBP2413202.1"/>
    <property type="molecule type" value="Genomic_DNA"/>
</dbReference>
<keyword evidence="1" id="KW-0227">DNA damage</keyword>
<reference evidence="3 4" key="1">
    <citation type="submission" date="2021-03" db="EMBL/GenBank/DDBJ databases">
        <title>Sequencing the genomes of 1000 actinobacteria strains.</title>
        <authorList>
            <person name="Klenk H.-P."/>
        </authorList>
    </citation>
    <scope>NUCLEOTIDE SEQUENCE [LARGE SCALE GENOMIC DNA]</scope>
    <source>
        <strain evidence="3 4">DSM 16005</strain>
    </source>
</reference>
<name>A0ABS4YXM5_9MICC</name>
<dbReference type="InterPro" id="IPR011257">
    <property type="entry name" value="DNA_glycosylase"/>
</dbReference>
<accession>A0ABS4YXM5</accession>
<evidence type="ECO:0000256" key="2">
    <source>
        <dbReference type="ARBA" id="ARBA00023204"/>
    </source>
</evidence>
<evidence type="ECO:0000256" key="1">
    <source>
        <dbReference type="ARBA" id="ARBA00022763"/>
    </source>
</evidence>
<proteinExistence type="predicted"/>
<keyword evidence="4" id="KW-1185">Reference proteome</keyword>
<organism evidence="3 4">
    <name type="scientific">Arthrobacter stackebrandtii</name>
    <dbReference type="NCBI Taxonomy" id="272161"/>
    <lineage>
        <taxon>Bacteria</taxon>
        <taxon>Bacillati</taxon>
        <taxon>Actinomycetota</taxon>
        <taxon>Actinomycetes</taxon>
        <taxon>Micrococcales</taxon>
        <taxon>Micrococcaceae</taxon>
        <taxon>Arthrobacter</taxon>
    </lineage>
</organism>
<dbReference type="RefSeq" id="WP_245346482.1">
    <property type="nucleotide sequence ID" value="NZ_JAGIOI010000001.1"/>
</dbReference>
<dbReference type="Proteomes" id="UP000711614">
    <property type="component" value="Unassembled WGS sequence"/>
</dbReference>